<dbReference type="GO" id="GO:0009190">
    <property type="term" value="P:cyclic nucleotide biosynthetic process"/>
    <property type="evidence" value="ECO:0007669"/>
    <property type="project" value="InterPro"/>
</dbReference>
<dbReference type="InterPro" id="IPR050697">
    <property type="entry name" value="Adenylyl/Guanylyl_Cyclase_3/4"/>
</dbReference>
<keyword evidence="5" id="KW-1185">Reference proteome</keyword>
<proteinExistence type="predicted"/>
<dbReference type="EMBL" id="CAADRA010000149">
    <property type="protein sequence ID" value="VFT78904.1"/>
    <property type="molecule type" value="Genomic_DNA"/>
</dbReference>
<dbReference type="Proteomes" id="UP000332933">
    <property type="component" value="Unassembled WGS sequence"/>
</dbReference>
<dbReference type="CDD" id="cd07302">
    <property type="entry name" value="CHD"/>
    <property type="match status" value="1"/>
</dbReference>
<protein>
    <submittedName>
        <fullName evidence="4">Aste57867_1693 protein</fullName>
    </submittedName>
</protein>
<reference evidence="3" key="2">
    <citation type="submission" date="2019-06" db="EMBL/GenBank/DDBJ databases">
        <title>Genomics analysis of Aphanomyces spp. identifies a new class of oomycete effector associated with host adaptation.</title>
        <authorList>
            <person name="Gaulin E."/>
        </authorList>
    </citation>
    <scope>NUCLEOTIDE SEQUENCE</scope>
    <source>
        <strain evidence="3">CBS 578.67</strain>
    </source>
</reference>
<dbReference type="PROSITE" id="PS50125">
    <property type="entry name" value="GUANYLATE_CYCLASE_2"/>
    <property type="match status" value="1"/>
</dbReference>
<dbReference type="Pfam" id="PF00211">
    <property type="entry name" value="Guanylate_cyc"/>
    <property type="match status" value="1"/>
</dbReference>
<dbReference type="OrthoDB" id="2021138at2759"/>
<dbReference type="SMART" id="SM00044">
    <property type="entry name" value="CYCc"/>
    <property type="match status" value="1"/>
</dbReference>
<evidence type="ECO:0000313" key="5">
    <source>
        <dbReference type="Proteomes" id="UP000332933"/>
    </source>
</evidence>
<dbReference type="PANTHER" id="PTHR43081">
    <property type="entry name" value="ADENYLATE CYCLASE, TERMINAL-DIFFERENTIATION SPECIFIC-RELATED"/>
    <property type="match status" value="1"/>
</dbReference>
<feature type="region of interest" description="Disordered" evidence="1">
    <location>
        <begin position="138"/>
        <end position="165"/>
    </location>
</feature>
<organism evidence="4 5">
    <name type="scientific">Aphanomyces stellatus</name>
    <dbReference type="NCBI Taxonomy" id="120398"/>
    <lineage>
        <taxon>Eukaryota</taxon>
        <taxon>Sar</taxon>
        <taxon>Stramenopiles</taxon>
        <taxon>Oomycota</taxon>
        <taxon>Saprolegniomycetes</taxon>
        <taxon>Saprolegniales</taxon>
        <taxon>Verrucalvaceae</taxon>
        <taxon>Aphanomyces</taxon>
    </lineage>
</organism>
<dbReference type="PANTHER" id="PTHR43081:SF1">
    <property type="entry name" value="ADENYLATE CYCLASE, TERMINAL-DIFFERENTIATION SPECIFIC"/>
    <property type="match status" value="1"/>
</dbReference>
<evidence type="ECO:0000259" key="2">
    <source>
        <dbReference type="PROSITE" id="PS50125"/>
    </source>
</evidence>
<reference evidence="4 5" key="1">
    <citation type="submission" date="2019-03" db="EMBL/GenBank/DDBJ databases">
        <authorList>
            <person name="Gaulin E."/>
            <person name="Dumas B."/>
        </authorList>
    </citation>
    <scope>NUCLEOTIDE SEQUENCE [LARGE SCALE GENOMIC DNA]</scope>
    <source>
        <strain evidence="4">CBS 568.67</strain>
    </source>
</reference>
<dbReference type="InterPro" id="IPR029787">
    <property type="entry name" value="Nucleotide_cyclase"/>
</dbReference>
<dbReference type="AlphaFoldDB" id="A0A485K714"/>
<dbReference type="Gene3D" id="3.30.70.1230">
    <property type="entry name" value="Nucleotide cyclase"/>
    <property type="match status" value="2"/>
</dbReference>
<feature type="compositionally biased region" description="Basic residues" evidence="1">
    <location>
        <begin position="84"/>
        <end position="93"/>
    </location>
</feature>
<evidence type="ECO:0000313" key="3">
    <source>
        <dbReference type="EMBL" id="KAF0718429.1"/>
    </source>
</evidence>
<gene>
    <name evidence="4" type="primary">Aste57867_1693</name>
    <name evidence="3" type="ORF">As57867_001691</name>
    <name evidence="4" type="ORF">ASTE57867_1693</name>
</gene>
<dbReference type="InterPro" id="IPR001054">
    <property type="entry name" value="A/G_cyclase"/>
</dbReference>
<name>A0A485K714_9STRA</name>
<sequence>MSCWDCCIRMLKRVLPRNDIVVELAPYLNTNGGANGQYPTTANTLTGGGRGQTATNTQVSVASRYTNSQGGGNGVAVVNGNHSNHSHSSRRRERQKEQQPVDPSNATGRGKGSILNPALVASSMAYYEHSSMPVDGGAGLYHPPSPNTVGKMFPGNHKYGNNRSHHDMRHPDSAMDMDAYRPLPHTASGNAILPTDAIHDTQTPMLRAGTSLSYEDMNVDDDMLVYVYVSVAAFQRLSRQFQELMEEATALYVHMIRSRLNEYGGIELRFNEGYFIVGFQTEFNAARWCLAMQLGLMYAAWNPRFLRAPEVQEELSRDKPAPVFRGLRVRMAIHSAGSEGDSDDDEDVDSLVEYGVAAPEQNPRELVRLVGECVHGGQIALSDGVWEKLKEQLVQLGNPVVEDLGKHLVGGRALQLFQLLPKHLEDRHFLPLMSVKQLAPAMRDAPTAAGEVTMVFTFIEGARSLMLNDAHALVSRVKTICALSRRLLRVHRGYECQELQGDFMLAFFRPADAVAWCGEVQSQVYALFQEDPSGIQFRISMGIETGVPVSVSPHKSSGRADYFGNIVNQTARIAKAAHGGQIMMGGDAWASFMQDSSSYSERHLSGAIPFYFKDHGRFLFKGISTGTLLIEVVPIGLAHIAHAPVTSKPYKKSVVSDVPLPNRNRIVYVYSANEGESEVGHSIRDTEMFDGKSLYGSLSELSLHDLRSWFNEDSKLNGDLSLPPSVCEIGEPGCETMV</sequence>
<accession>A0A485K714</accession>
<dbReference type="GO" id="GO:0035556">
    <property type="term" value="P:intracellular signal transduction"/>
    <property type="evidence" value="ECO:0007669"/>
    <property type="project" value="InterPro"/>
</dbReference>
<feature type="domain" description="Guanylate cyclase" evidence="2">
    <location>
        <begin position="453"/>
        <end position="574"/>
    </location>
</feature>
<dbReference type="EMBL" id="VJMH01000149">
    <property type="protein sequence ID" value="KAF0718429.1"/>
    <property type="molecule type" value="Genomic_DNA"/>
</dbReference>
<feature type="region of interest" description="Disordered" evidence="1">
    <location>
        <begin position="65"/>
        <end position="114"/>
    </location>
</feature>
<dbReference type="SUPFAM" id="SSF55073">
    <property type="entry name" value="Nucleotide cyclase"/>
    <property type="match status" value="2"/>
</dbReference>
<evidence type="ECO:0000313" key="4">
    <source>
        <dbReference type="EMBL" id="VFT78904.1"/>
    </source>
</evidence>
<evidence type="ECO:0000256" key="1">
    <source>
        <dbReference type="SAM" id="MobiDB-lite"/>
    </source>
</evidence>